<evidence type="ECO:0000313" key="1">
    <source>
        <dbReference type="EMBL" id="KAF2878455.1"/>
    </source>
</evidence>
<sequence length="172" mass="18557">MPRLGFRFEVVVVCPPEPCADVAARPPAKLLQLAGVNKDSAHCIPKQKTRQTNAGCYGSKDATFSSICRSVQALHSGRDCKLLSIGQIGNLDAYYKFPILSRKKRKDNTPPLSIGGKAKALYQEDGEEVLWTGGHYIGSDNNTASSPTEFKNKVDVHPDNDGQIISVVGSLG</sequence>
<name>A0A7C8MKK9_9PLEO</name>
<gene>
    <name evidence="1" type="ORF">BDV95DRAFT_634490</name>
</gene>
<protein>
    <submittedName>
        <fullName evidence="1">Uncharacterized protein</fullName>
    </submittedName>
</protein>
<proteinExistence type="predicted"/>
<reference evidence="1 2" key="1">
    <citation type="submission" date="2020-01" db="EMBL/GenBank/DDBJ databases">
        <authorList>
            <consortium name="DOE Joint Genome Institute"/>
            <person name="Haridas S."/>
            <person name="Albert R."/>
            <person name="Binder M."/>
            <person name="Bloem J."/>
            <person name="Labutti K."/>
            <person name="Salamov A."/>
            <person name="Andreopoulos B."/>
            <person name="Baker S.E."/>
            <person name="Barry K."/>
            <person name="Bills G."/>
            <person name="Bluhm B.H."/>
            <person name="Cannon C."/>
            <person name="Castanera R."/>
            <person name="Culley D.E."/>
            <person name="Daum C."/>
            <person name="Ezra D."/>
            <person name="Gonzalez J.B."/>
            <person name="Henrissat B."/>
            <person name="Kuo A."/>
            <person name="Liang C."/>
            <person name="Lipzen A."/>
            <person name="Lutzoni F."/>
            <person name="Magnuson J."/>
            <person name="Mondo S."/>
            <person name="Nolan M."/>
            <person name="Ohm R."/>
            <person name="Pangilinan J."/>
            <person name="Park H.-J.H."/>
            <person name="Ramirez L."/>
            <person name="Alfaro M."/>
            <person name="Sun H."/>
            <person name="Tritt A."/>
            <person name="Yoshinaga Y."/>
            <person name="Zwiers L.-H.L."/>
            <person name="Turgeon B.G."/>
            <person name="Goodwin S.B."/>
            <person name="Spatafora J.W."/>
            <person name="Crous P.W."/>
            <person name="Grigoriev I.V."/>
        </authorList>
    </citation>
    <scope>NUCLEOTIDE SEQUENCE [LARGE SCALE GENOMIC DNA]</scope>
    <source>
        <strain evidence="1 2">CBS 611.86</strain>
    </source>
</reference>
<organism evidence="1 2">
    <name type="scientific">Massariosphaeria phaeospora</name>
    <dbReference type="NCBI Taxonomy" id="100035"/>
    <lineage>
        <taxon>Eukaryota</taxon>
        <taxon>Fungi</taxon>
        <taxon>Dikarya</taxon>
        <taxon>Ascomycota</taxon>
        <taxon>Pezizomycotina</taxon>
        <taxon>Dothideomycetes</taxon>
        <taxon>Pleosporomycetidae</taxon>
        <taxon>Pleosporales</taxon>
        <taxon>Pleosporales incertae sedis</taxon>
        <taxon>Massariosphaeria</taxon>
    </lineage>
</organism>
<keyword evidence="2" id="KW-1185">Reference proteome</keyword>
<accession>A0A7C8MKK9</accession>
<dbReference type="AlphaFoldDB" id="A0A7C8MKK9"/>
<evidence type="ECO:0000313" key="2">
    <source>
        <dbReference type="Proteomes" id="UP000481861"/>
    </source>
</evidence>
<dbReference type="Proteomes" id="UP000481861">
    <property type="component" value="Unassembled WGS sequence"/>
</dbReference>
<dbReference type="EMBL" id="JAADJZ010000001">
    <property type="protein sequence ID" value="KAF2878455.1"/>
    <property type="molecule type" value="Genomic_DNA"/>
</dbReference>
<comment type="caution">
    <text evidence="1">The sequence shown here is derived from an EMBL/GenBank/DDBJ whole genome shotgun (WGS) entry which is preliminary data.</text>
</comment>